<keyword evidence="2" id="KW-1185">Reference proteome</keyword>
<reference evidence="1 2" key="1">
    <citation type="submission" date="2018-06" db="EMBL/GenBank/DDBJ databases">
        <authorList>
            <consortium name="Pathogen Informatics"/>
            <person name="Doyle S."/>
        </authorList>
    </citation>
    <scope>NUCLEOTIDE SEQUENCE [LARGE SCALE GENOMIC DNA]</scope>
    <source>
        <strain evidence="1 2">NCTC11535</strain>
    </source>
</reference>
<gene>
    <name evidence="1" type="ORF">NCTC11535_01931</name>
</gene>
<comment type="caution">
    <text evidence="1">The sequence shown here is derived from an EMBL/GenBank/DDBJ whole genome shotgun (WGS) entry which is preliminary data.</text>
</comment>
<name>A0ABY1VQ26_9ACTO</name>
<sequence>MSGINFFEELSEQELSENQNSFTGGAWTVPGTRTIGRVCTMSWECWGFLCG</sequence>
<accession>A0ABY1VQ26</accession>
<proteinExistence type="predicted"/>
<protein>
    <submittedName>
        <fullName evidence="1">Uncharacterized protein</fullName>
    </submittedName>
</protein>
<evidence type="ECO:0000313" key="2">
    <source>
        <dbReference type="Proteomes" id="UP000250006"/>
    </source>
</evidence>
<dbReference type="Proteomes" id="UP000250006">
    <property type="component" value="Unassembled WGS sequence"/>
</dbReference>
<evidence type="ECO:0000313" key="1">
    <source>
        <dbReference type="EMBL" id="SPT54221.1"/>
    </source>
</evidence>
<dbReference type="EMBL" id="UAPQ01000010">
    <property type="protein sequence ID" value="SPT54221.1"/>
    <property type="molecule type" value="Genomic_DNA"/>
</dbReference>
<organism evidence="1 2">
    <name type="scientific">Actinomyces bovis</name>
    <dbReference type="NCBI Taxonomy" id="1658"/>
    <lineage>
        <taxon>Bacteria</taxon>
        <taxon>Bacillati</taxon>
        <taxon>Actinomycetota</taxon>
        <taxon>Actinomycetes</taxon>
        <taxon>Actinomycetales</taxon>
        <taxon>Actinomycetaceae</taxon>
        <taxon>Actinomyces</taxon>
    </lineage>
</organism>